<keyword evidence="4" id="KW-1185">Reference proteome</keyword>
<accession>A0ABP7LLA7</accession>
<evidence type="ECO:0000313" key="3">
    <source>
        <dbReference type="EMBL" id="GAA3904192.1"/>
    </source>
</evidence>
<feature type="chain" id="PRO_5046377396" description="Secreted protein" evidence="2">
    <location>
        <begin position="20"/>
        <end position="119"/>
    </location>
</feature>
<gene>
    <name evidence="3" type="ORF">GCM10022276_23530</name>
</gene>
<evidence type="ECO:0008006" key="5">
    <source>
        <dbReference type="Google" id="ProtNLM"/>
    </source>
</evidence>
<name>A0ABP7LLA7_9SPHN</name>
<feature type="region of interest" description="Disordered" evidence="1">
    <location>
        <begin position="23"/>
        <end position="54"/>
    </location>
</feature>
<reference evidence="4" key="1">
    <citation type="journal article" date="2019" name="Int. J. Syst. Evol. Microbiol.">
        <title>The Global Catalogue of Microorganisms (GCM) 10K type strain sequencing project: providing services to taxonomists for standard genome sequencing and annotation.</title>
        <authorList>
            <consortium name="The Broad Institute Genomics Platform"/>
            <consortium name="The Broad Institute Genome Sequencing Center for Infectious Disease"/>
            <person name="Wu L."/>
            <person name="Ma J."/>
        </authorList>
    </citation>
    <scope>NUCLEOTIDE SEQUENCE [LARGE SCALE GENOMIC DNA]</scope>
    <source>
        <strain evidence="4">JCM 17543</strain>
    </source>
</reference>
<feature type="compositionally biased region" description="Polar residues" evidence="1">
    <location>
        <begin position="23"/>
        <end position="41"/>
    </location>
</feature>
<dbReference type="Proteomes" id="UP001500827">
    <property type="component" value="Unassembled WGS sequence"/>
</dbReference>
<evidence type="ECO:0000256" key="1">
    <source>
        <dbReference type="SAM" id="MobiDB-lite"/>
    </source>
</evidence>
<proteinExistence type="predicted"/>
<feature type="signal peptide" evidence="2">
    <location>
        <begin position="1"/>
        <end position="19"/>
    </location>
</feature>
<keyword evidence="2" id="KW-0732">Signal</keyword>
<protein>
    <recommendedName>
        <fullName evidence="5">Secreted protein</fullName>
    </recommendedName>
</protein>
<dbReference type="EMBL" id="BAABBM010000001">
    <property type="protein sequence ID" value="GAA3904192.1"/>
    <property type="molecule type" value="Genomic_DNA"/>
</dbReference>
<comment type="caution">
    <text evidence="3">The sequence shown here is derived from an EMBL/GenBank/DDBJ whole genome shotgun (WGS) entry which is preliminary data.</text>
</comment>
<evidence type="ECO:0000313" key="4">
    <source>
        <dbReference type="Proteomes" id="UP001500827"/>
    </source>
</evidence>
<evidence type="ECO:0000256" key="2">
    <source>
        <dbReference type="SAM" id="SignalP"/>
    </source>
</evidence>
<sequence length="119" mass="13332">MLAVTATLAVAVSAAPAAAQYDQGTSFAPSTNPSAGTNFRSGHSGDGNFGGRGDMRRRARTDVVLDWYGGEWARYNNRSWDADSYNDWWHDRPDRAYPRWVTQNQGCERKWFSGDILHC</sequence>
<organism evidence="3 4">
    <name type="scientific">Sphingomonas limnosediminicola</name>
    <dbReference type="NCBI Taxonomy" id="940133"/>
    <lineage>
        <taxon>Bacteria</taxon>
        <taxon>Pseudomonadati</taxon>
        <taxon>Pseudomonadota</taxon>
        <taxon>Alphaproteobacteria</taxon>
        <taxon>Sphingomonadales</taxon>
        <taxon>Sphingomonadaceae</taxon>
        <taxon>Sphingomonas</taxon>
    </lineage>
</organism>